<reference evidence="1" key="2">
    <citation type="journal article" date="2021" name="PeerJ">
        <title>Extensive microbial diversity within the chicken gut microbiome revealed by metagenomics and culture.</title>
        <authorList>
            <person name="Gilroy R."/>
            <person name="Ravi A."/>
            <person name="Getino M."/>
            <person name="Pursley I."/>
            <person name="Horton D.L."/>
            <person name="Alikhan N.F."/>
            <person name="Baker D."/>
            <person name="Gharbi K."/>
            <person name="Hall N."/>
            <person name="Watson M."/>
            <person name="Adriaenssens E.M."/>
            <person name="Foster-Nyarko E."/>
            <person name="Jarju S."/>
            <person name="Secka A."/>
            <person name="Antonio M."/>
            <person name="Oren A."/>
            <person name="Chaudhuri R.R."/>
            <person name="La Ragione R."/>
            <person name="Hildebrand F."/>
            <person name="Pallen M.J."/>
        </authorList>
    </citation>
    <scope>NUCLEOTIDE SEQUENCE</scope>
    <source>
        <strain evidence="1">ChiSjej1B19-7085</strain>
    </source>
</reference>
<accession>A0A9D1J0N4</accession>
<dbReference type="Proteomes" id="UP000886785">
    <property type="component" value="Unassembled WGS sequence"/>
</dbReference>
<name>A0A9D1J0N4_9FIRM</name>
<dbReference type="AlphaFoldDB" id="A0A9D1J0N4"/>
<proteinExistence type="predicted"/>
<comment type="caution">
    <text evidence="1">The sequence shown here is derived from an EMBL/GenBank/DDBJ whole genome shotgun (WGS) entry which is preliminary data.</text>
</comment>
<evidence type="ECO:0000313" key="2">
    <source>
        <dbReference type="Proteomes" id="UP000886785"/>
    </source>
</evidence>
<gene>
    <name evidence="1" type="ORF">IAA54_01575</name>
</gene>
<evidence type="ECO:0008006" key="3">
    <source>
        <dbReference type="Google" id="ProtNLM"/>
    </source>
</evidence>
<protein>
    <recommendedName>
        <fullName evidence="3">DUF1540 domain-containing protein</fullName>
    </recommendedName>
</protein>
<dbReference type="EMBL" id="DVHF01000020">
    <property type="protein sequence ID" value="HIR56335.1"/>
    <property type="molecule type" value="Genomic_DNA"/>
</dbReference>
<sequence length="54" mass="5966">MSLIPCDEECVYQWEGYCHLETPAIITNMSGNGCAHRIPGAIRGEDGSQSRPDR</sequence>
<evidence type="ECO:0000313" key="1">
    <source>
        <dbReference type="EMBL" id="HIR56335.1"/>
    </source>
</evidence>
<organism evidence="1 2">
    <name type="scientific">Candidatus Gallacutalibacter pullicola</name>
    <dbReference type="NCBI Taxonomy" id="2840830"/>
    <lineage>
        <taxon>Bacteria</taxon>
        <taxon>Bacillati</taxon>
        <taxon>Bacillota</taxon>
        <taxon>Clostridia</taxon>
        <taxon>Eubacteriales</taxon>
        <taxon>Candidatus Gallacutalibacter</taxon>
    </lineage>
</organism>
<reference evidence="1" key="1">
    <citation type="submission" date="2020-10" db="EMBL/GenBank/DDBJ databases">
        <authorList>
            <person name="Gilroy R."/>
        </authorList>
    </citation>
    <scope>NUCLEOTIDE SEQUENCE</scope>
    <source>
        <strain evidence="1">ChiSjej1B19-7085</strain>
    </source>
</reference>